<keyword evidence="1" id="KW-0175">Coiled coil</keyword>
<dbReference type="EMBL" id="JAFCMP010000335">
    <property type="protein sequence ID" value="KAG5181195.1"/>
    <property type="molecule type" value="Genomic_DNA"/>
</dbReference>
<sequence>MSVRAAKQHLEEELAALEARHAELDAQLRQLLGIGSQKQQPPDAAVDAEIVEDGLQRLRLCLQQVEAARPDFAALRGAGAALSAQISEGHATAERVSGAVRGLDARRARAAAALTRVDEAVELRGCAEGVRGAMARGDLGAAVHHVRRFHQLDAAALSGSAELAEMAAIQEPLRLVVLEGGGHDMAAVQESLRSVVLSRFEAAVRADSRDGIVAGCPLLGPLGLAAAAKGPFMEFARGLLGSTLAELDAAAPAGAPATHALSALYNSCAAFLQQQVPLAASGLAASCGDVDLLRMVHDECGARAAAVMQRHLRERKVKQQVKEVGSTLA</sequence>
<dbReference type="InterPro" id="IPR048682">
    <property type="entry name" value="COG4"/>
</dbReference>
<dbReference type="PANTHER" id="PTHR24016:SF0">
    <property type="entry name" value="CONSERVED OLIGOMERIC GOLGI COMPLEX SUBUNIT 4"/>
    <property type="match status" value="1"/>
</dbReference>
<name>A0A836CCD6_9STRA</name>
<dbReference type="InterPro" id="IPR048680">
    <property type="entry name" value="COG4_N"/>
</dbReference>
<evidence type="ECO:0000259" key="2">
    <source>
        <dbReference type="Pfam" id="PF20663"/>
    </source>
</evidence>
<keyword evidence="4" id="KW-1185">Reference proteome</keyword>
<dbReference type="AlphaFoldDB" id="A0A836CCD6"/>
<feature type="domain" description="Conserved oligomeric Golgi complex subunit 4 N-terminal" evidence="2">
    <location>
        <begin position="62"/>
        <end position="160"/>
    </location>
</feature>
<proteinExistence type="predicted"/>
<organism evidence="3 4">
    <name type="scientific">Tribonema minus</name>
    <dbReference type="NCBI Taxonomy" id="303371"/>
    <lineage>
        <taxon>Eukaryota</taxon>
        <taxon>Sar</taxon>
        <taxon>Stramenopiles</taxon>
        <taxon>Ochrophyta</taxon>
        <taxon>PX clade</taxon>
        <taxon>Xanthophyceae</taxon>
        <taxon>Tribonematales</taxon>
        <taxon>Tribonemataceae</taxon>
        <taxon>Tribonema</taxon>
    </lineage>
</organism>
<dbReference type="Pfam" id="PF20663">
    <property type="entry name" value="COG4_N"/>
    <property type="match status" value="1"/>
</dbReference>
<accession>A0A836CCD6</accession>
<evidence type="ECO:0000256" key="1">
    <source>
        <dbReference type="SAM" id="Coils"/>
    </source>
</evidence>
<protein>
    <recommendedName>
        <fullName evidence="2">Conserved oligomeric Golgi complex subunit 4 N-terminal domain-containing protein</fullName>
    </recommendedName>
</protein>
<dbReference type="Proteomes" id="UP000664859">
    <property type="component" value="Unassembled WGS sequence"/>
</dbReference>
<dbReference type="PANTHER" id="PTHR24016">
    <property type="entry name" value="CONSERVED OLIGOMERIC GOLGI COMPLEX SUBUNIT 4"/>
    <property type="match status" value="1"/>
</dbReference>
<dbReference type="OrthoDB" id="47059at2759"/>
<evidence type="ECO:0000313" key="4">
    <source>
        <dbReference type="Proteomes" id="UP000664859"/>
    </source>
</evidence>
<feature type="coiled-coil region" evidence="1">
    <location>
        <begin position="7"/>
        <end position="34"/>
    </location>
</feature>
<gene>
    <name evidence="3" type="ORF">JKP88DRAFT_322384</name>
</gene>
<reference evidence="3" key="1">
    <citation type="submission" date="2021-02" db="EMBL/GenBank/DDBJ databases">
        <title>First Annotated Genome of the Yellow-green Alga Tribonema minus.</title>
        <authorList>
            <person name="Mahan K.M."/>
        </authorList>
    </citation>
    <scope>NUCLEOTIDE SEQUENCE</scope>
    <source>
        <strain evidence="3">UTEX B ZZ1240</strain>
    </source>
</reference>
<comment type="caution">
    <text evidence="3">The sequence shown here is derived from an EMBL/GenBank/DDBJ whole genome shotgun (WGS) entry which is preliminary data.</text>
</comment>
<evidence type="ECO:0000313" key="3">
    <source>
        <dbReference type="EMBL" id="KAG5181195.1"/>
    </source>
</evidence>